<dbReference type="AlphaFoldDB" id="A0A645EP70"/>
<gene>
    <name evidence="1" type="ORF">SDC9_150838</name>
</gene>
<reference evidence="1" key="1">
    <citation type="submission" date="2019-08" db="EMBL/GenBank/DDBJ databases">
        <authorList>
            <person name="Kucharzyk K."/>
            <person name="Murdoch R.W."/>
            <person name="Higgins S."/>
            <person name="Loffler F."/>
        </authorList>
    </citation>
    <scope>NUCLEOTIDE SEQUENCE</scope>
</reference>
<proteinExistence type="predicted"/>
<accession>A0A645EP70</accession>
<evidence type="ECO:0008006" key="2">
    <source>
        <dbReference type="Google" id="ProtNLM"/>
    </source>
</evidence>
<organism evidence="1">
    <name type="scientific">bioreactor metagenome</name>
    <dbReference type="NCBI Taxonomy" id="1076179"/>
    <lineage>
        <taxon>unclassified sequences</taxon>
        <taxon>metagenomes</taxon>
        <taxon>ecological metagenomes</taxon>
    </lineage>
</organism>
<name>A0A645EP70_9ZZZZ</name>
<protein>
    <recommendedName>
        <fullName evidence="2">Carbohydrate-binding domain-containing protein</fullName>
    </recommendedName>
</protein>
<comment type="caution">
    <text evidence="1">The sequence shown here is derived from an EMBL/GenBank/DDBJ whole genome shotgun (WGS) entry which is preliminary data.</text>
</comment>
<dbReference type="EMBL" id="VSSQ01049534">
    <property type="protein sequence ID" value="MPN03607.1"/>
    <property type="molecule type" value="Genomic_DNA"/>
</dbReference>
<evidence type="ECO:0000313" key="1">
    <source>
        <dbReference type="EMBL" id="MPN03607.1"/>
    </source>
</evidence>
<sequence>MTRYRVELPLEQLKLGNPFRFALLVTDNDGGRMLRNLIWNDGIQPAKNTNLFGWGKLVK</sequence>